<dbReference type="Gene3D" id="1.25.40.10">
    <property type="entry name" value="Tetratricopeptide repeat domain"/>
    <property type="match status" value="1"/>
</dbReference>
<evidence type="ECO:0000256" key="1">
    <source>
        <dbReference type="SAM" id="Phobius"/>
    </source>
</evidence>
<keyword evidence="3" id="KW-1185">Reference proteome</keyword>
<organism evidence="2 3">
    <name type="scientific">Sphingomonas oryzagri</name>
    <dbReference type="NCBI Taxonomy" id="3042314"/>
    <lineage>
        <taxon>Bacteria</taxon>
        <taxon>Pseudomonadati</taxon>
        <taxon>Pseudomonadota</taxon>
        <taxon>Alphaproteobacteria</taxon>
        <taxon>Sphingomonadales</taxon>
        <taxon>Sphingomonadaceae</taxon>
        <taxon>Sphingomonas</taxon>
    </lineage>
</organism>
<gene>
    <name evidence="2" type="ORF">QGN17_04105</name>
</gene>
<keyword evidence="1" id="KW-0812">Transmembrane</keyword>
<dbReference type="EMBL" id="JARYGZ010000001">
    <property type="protein sequence ID" value="MDH7637905.1"/>
    <property type="molecule type" value="Genomic_DNA"/>
</dbReference>
<sequence length="217" mass="23322">MIGWAIFAIMAFAVLGLLAWPVKLGKPALMLVAAALFTAAAGYAWQGEPGLVGAPAADKPQEMAPDTLFASERMRFLNHYGETGIALGTADAFHRFGEDEASAWLLRNAIVKRPADVDLRVGYAHALFVLARGRMTPAVILAFDRADGLAHKDNPAPAYFRGLAYLEAGDFDGADQTWRALRAGLPVGSPWIAIMDARLELLGLLRQRAAQEDAPPP</sequence>
<keyword evidence="1" id="KW-1133">Transmembrane helix</keyword>
<comment type="caution">
    <text evidence="2">The sequence shown here is derived from an EMBL/GenBank/DDBJ whole genome shotgun (WGS) entry which is preliminary data.</text>
</comment>
<accession>A0ABT6MXX1</accession>
<evidence type="ECO:0000313" key="3">
    <source>
        <dbReference type="Proteomes" id="UP001160625"/>
    </source>
</evidence>
<keyword evidence="1" id="KW-0472">Membrane</keyword>
<dbReference type="RefSeq" id="WP_281043241.1">
    <property type="nucleotide sequence ID" value="NZ_JARYGZ010000001.1"/>
</dbReference>
<proteinExistence type="predicted"/>
<name>A0ABT6MXX1_9SPHN</name>
<dbReference type="InterPro" id="IPR011990">
    <property type="entry name" value="TPR-like_helical_dom_sf"/>
</dbReference>
<protein>
    <submittedName>
        <fullName evidence="2">Cytochrome C biogenesis protein</fullName>
    </submittedName>
</protein>
<feature type="transmembrane region" description="Helical" evidence="1">
    <location>
        <begin position="29"/>
        <end position="45"/>
    </location>
</feature>
<evidence type="ECO:0000313" key="2">
    <source>
        <dbReference type="EMBL" id="MDH7637905.1"/>
    </source>
</evidence>
<dbReference type="Proteomes" id="UP001160625">
    <property type="component" value="Unassembled WGS sequence"/>
</dbReference>
<reference evidence="2" key="1">
    <citation type="submission" date="2023-04" db="EMBL/GenBank/DDBJ databases">
        <title>Sphingomonas sp. MAHUQ-71 isolated from rice field.</title>
        <authorList>
            <person name="Huq M.A."/>
        </authorList>
    </citation>
    <scope>NUCLEOTIDE SEQUENCE</scope>
    <source>
        <strain evidence="2">MAHUQ-71</strain>
    </source>
</reference>
<dbReference type="SUPFAM" id="SSF48452">
    <property type="entry name" value="TPR-like"/>
    <property type="match status" value="1"/>
</dbReference>